<dbReference type="PRINTS" id="PR00411">
    <property type="entry name" value="PNDRDTASEI"/>
</dbReference>
<dbReference type="AlphaFoldDB" id="H3KEB8"/>
<dbReference type="Pfam" id="PF00890">
    <property type="entry name" value="FAD_binding_2"/>
    <property type="match status" value="2"/>
</dbReference>
<accession>H3KEB8</accession>
<dbReference type="PANTHER" id="PTHR43400">
    <property type="entry name" value="FUMARATE REDUCTASE"/>
    <property type="match status" value="1"/>
</dbReference>
<evidence type="ECO:0000256" key="2">
    <source>
        <dbReference type="ARBA" id="ARBA00022630"/>
    </source>
</evidence>
<reference evidence="7 8" key="1">
    <citation type="submission" date="2011-11" db="EMBL/GenBank/DDBJ databases">
        <authorList>
            <person name="Weinstock G."/>
            <person name="Sodergren E."/>
            <person name="Clifton S."/>
            <person name="Fulton L."/>
            <person name="Fulton B."/>
            <person name="Courtney L."/>
            <person name="Fronick C."/>
            <person name="Harrison M."/>
            <person name="Strong C."/>
            <person name="Farmer C."/>
            <person name="Delahaunty K."/>
            <person name="Markovic C."/>
            <person name="Hall O."/>
            <person name="Minx P."/>
            <person name="Tomlinson C."/>
            <person name="Mitreva M."/>
            <person name="Hou S."/>
            <person name="Chen J."/>
            <person name="Wollam A."/>
            <person name="Pepin K.H."/>
            <person name="Johnson M."/>
            <person name="Bhonagiri V."/>
            <person name="Zhang X."/>
            <person name="Suruliraj S."/>
            <person name="Warren W."/>
            <person name="Chinwalla A."/>
            <person name="Mardis E.R."/>
            <person name="Wilson R.K."/>
        </authorList>
    </citation>
    <scope>NUCLEOTIDE SEQUENCE [LARGE SCALE GENOMIC DNA]</scope>
    <source>
        <strain evidence="7 8">YIT 11816</strain>
    </source>
</reference>
<evidence type="ECO:0000256" key="3">
    <source>
        <dbReference type="ARBA" id="ARBA00022827"/>
    </source>
</evidence>
<keyword evidence="8" id="KW-1185">Reference proteome</keyword>
<dbReference type="InterPro" id="IPR036188">
    <property type="entry name" value="FAD/NAD-bd_sf"/>
</dbReference>
<sequence length="507" mass="54410">MKVFQYTVAATAVLSLAGGVLAADRSMTADVVIVGAGAGGLTAGVAATDAGLKTVVLEKNAVVGGGGNYMEGSFFVGSALQKADNIGLTPEKQFKRVMDFHHWRINGKVLNAWLKKTSEVYDWLGEHGVHYEAVKTAFIDGNRTWHMYKGGHGTVLVKTFSDAIKAKGGEILTSTPATELIIEDGAVKGVRAKAANGDTVTIRSTATIIATGGFSDNKEMVKKYLPYSGYESAGSPGRTGDGVRMLESAGAELVNMNVCMQAGLWLYGVPTDLQFGKDGVTKAEYVRLLAALFQPYLKTSLRGDRVADETLPLEFISNAYEEVGGEGFAVFDDKTREEMIREGLPRGYFGMVTPGTKFTNFDELFARGVKDGFCFKADSLEELAKLTGMDPKRLQASADRMNELTAMGKDEDFYKDAQWLREVKTGPFYAIKGSLRTYATTGGSAVNEHFQSLTPAGQPIPGLYAIGQDAGGLYSDSYDMHIAEGTASSWAICGGKLAVDHIVSQKK</sequence>
<keyword evidence="4" id="KW-0560">Oxidoreductase</keyword>
<evidence type="ECO:0000256" key="5">
    <source>
        <dbReference type="SAM" id="SignalP"/>
    </source>
</evidence>
<proteinExistence type="predicted"/>
<dbReference type="HOGENOM" id="CLU_011398_4_3_4"/>
<dbReference type="PATRIC" id="fig|762967.3.peg.856"/>
<comment type="caution">
    <text evidence="7">The sequence shown here is derived from an EMBL/GenBank/DDBJ whole genome shotgun (WGS) entry which is preliminary data.</text>
</comment>
<dbReference type="SUPFAM" id="SSF56425">
    <property type="entry name" value="Succinate dehydrogenase/fumarate reductase flavoprotein, catalytic domain"/>
    <property type="match status" value="1"/>
</dbReference>
<dbReference type="InterPro" id="IPR003953">
    <property type="entry name" value="FAD-dep_OxRdtase_2_FAD-bd"/>
</dbReference>
<feature type="chain" id="PRO_5003587946" evidence="5">
    <location>
        <begin position="23"/>
        <end position="507"/>
    </location>
</feature>
<protein>
    <submittedName>
        <fullName evidence="7">FAD binding domain protein</fullName>
    </submittedName>
</protein>
<dbReference type="STRING" id="762967.HMPREF9440_01082"/>
<dbReference type="GO" id="GO:0008202">
    <property type="term" value="P:steroid metabolic process"/>
    <property type="evidence" value="ECO:0007669"/>
    <property type="project" value="UniProtKB-ARBA"/>
</dbReference>
<keyword evidence="2" id="KW-0285">Flavoprotein</keyword>
<evidence type="ECO:0000313" key="8">
    <source>
        <dbReference type="Proteomes" id="UP000004956"/>
    </source>
</evidence>
<evidence type="ECO:0000256" key="1">
    <source>
        <dbReference type="ARBA" id="ARBA00001974"/>
    </source>
</evidence>
<dbReference type="PANTHER" id="PTHR43400:SF10">
    <property type="entry name" value="3-OXOSTEROID 1-DEHYDROGENASE"/>
    <property type="match status" value="1"/>
</dbReference>
<comment type="cofactor">
    <cofactor evidence="1">
        <name>FAD</name>
        <dbReference type="ChEBI" id="CHEBI:57692"/>
    </cofactor>
</comment>
<dbReference type="Gene3D" id="3.90.700.10">
    <property type="entry name" value="Succinate dehydrogenase/fumarate reductase flavoprotein, catalytic domain"/>
    <property type="match status" value="1"/>
</dbReference>
<evidence type="ECO:0000259" key="6">
    <source>
        <dbReference type="Pfam" id="PF00890"/>
    </source>
</evidence>
<dbReference type="GO" id="GO:0016491">
    <property type="term" value="F:oxidoreductase activity"/>
    <property type="evidence" value="ECO:0007669"/>
    <property type="project" value="UniProtKB-KW"/>
</dbReference>
<keyword evidence="5" id="KW-0732">Signal</keyword>
<dbReference type="SUPFAM" id="SSF51905">
    <property type="entry name" value="FAD/NAD(P)-binding domain"/>
    <property type="match status" value="1"/>
</dbReference>
<gene>
    <name evidence="7" type="ORF">HMPREF9440_01082</name>
</gene>
<feature type="domain" description="FAD-dependent oxidoreductase 2 FAD-binding" evidence="6">
    <location>
        <begin position="30"/>
        <end position="256"/>
    </location>
</feature>
<evidence type="ECO:0000256" key="4">
    <source>
        <dbReference type="ARBA" id="ARBA00023002"/>
    </source>
</evidence>
<evidence type="ECO:0000313" key="7">
    <source>
        <dbReference type="EMBL" id="EHY31538.1"/>
    </source>
</evidence>
<feature type="domain" description="FAD-dependent oxidoreductase 2 FAD-binding" evidence="6">
    <location>
        <begin position="371"/>
        <end position="474"/>
    </location>
</feature>
<dbReference type="Gene3D" id="3.50.50.60">
    <property type="entry name" value="FAD/NAD(P)-binding domain"/>
    <property type="match status" value="1"/>
</dbReference>
<dbReference type="RefSeq" id="WP_008541878.1">
    <property type="nucleotide sequence ID" value="NZ_JH604943.1"/>
</dbReference>
<organism evidence="7 8">
    <name type="scientific">Sutterella parvirubra YIT 11816</name>
    <dbReference type="NCBI Taxonomy" id="762967"/>
    <lineage>
        <taxon>Bacteria</taxon>
        <taxon>Pseudomonadati</taxon>
        <taxon>Pseudomonadota</taxon>
        <taxon>Betaproteobacteria</taxon>
        <taxon>Burkholderiales</taxon>
        <taxon>Sutterellaceae</taxon>
        <taxon>Sutterella</taxon>
    </lineage>
</organism>
<keyword evidence="3" id="KW-0274">FAD</keyword>
<feature type="signal peptide" evidence="5">
    <location>
        <begin position="1"/>
        <end position="22"/>
    </location>
</feature>
<dbReference type="Proteomes" id="UP000004956">
    <property type="component" value="Unassembled WGS sequence"/>
</dbReference>
<dbReference type="EMBL" id="AFBQ01000148">
    <property type="protein sequence ID" value="EHY31538.1"/>
    <property type="molecule type" value="Genomic_DNA"/>
</dbReference>
<name>H3KEB8_9BURK</name>
<dbReference type="InterPro" id="IPR027477">
    <property type="entry name" value="Succ_DH/fumarate_Rdtase_cat_sf"/>
</dbReference>
<dbReference type="InterPro" id="IPR050315">
    <property type="entry name" value="FAD-oxidoreductase_2"/>
</dbReference>